<evidence type="ECO:0000256" key="4">
    <source>
        <dbReference type="ARBA" id="ARBA00023157"/>
    </source>
</evidence>
<feature type="compositionally biased region" description="Polar residues" evidence="5">
    <location>
        <begin position="1"/>
        <end position="13"/>
    </location>
</feature>
<dbReference type="Gene3D" id="3.90.215.10">
    <property type="entry name" value="Gamma Fibrinogen, chain A, domain 1"/>
    <property type="match status" value="1"/>
</dbReference>
<reference evidence="7" key="3">
    <citation type="submission" date="2025-09" db="UniProtKB">
        <authorList>
            <consortium name="Ensembl"/>
        </authorList>
    </citation>
    <scope>IDENTIFICATION</scope>
</reference>
<feature type="domain" description="Fibrinogen C-terminal" evidence="6">
    <location>
        <begin position="66"/>
        <end position="135"/>
    </location>
</feature>
<dbReference type="InterPro" id="IPR002181">
    <property type="entry name" value="Fibrinogen_a/b/g_C_dom"/>
</dbReference>
<dbReference type="NCBIfam" id="NF040941">
    <property type="entry name" value="GGGWT_bact"/>
    <property type="match status" value="1"/>
</dbReference>
<name>H2Z0U1_CIOSA</name>
<protein>
    <recommendedName>
        <fullName evidence="6">Fibrinogen C-terminal domain-containing protein</fullName>
    </recommendedName>
</protein>
<evidence type="ECO:0000256" key="2">
    <source>
        <dbReference type="ARBA" id="ARBA00022734"/>
    </source>
</evidence>
<dbReference type="HOGENOM" id="CLU_470577_0_0_1"/>
<dbReference type="Proteomes" id="UP000007875">
    <property type="component" value="Unassembled WGS sequence"/>
</dbReference>
<dbReference type="InParanoid" id="H2Z0U1"/>
<organism evidence="7 8">
    <name type="scientific">Ciona savignyi</name>
    <name type="common">Pacific transparent sea squirt</name>
    <dbReference type="NCBI Taxonomy" id="51511"/>
    <lineage>
        <taxon>Eukaryota</taxon>
        <taxon>Metazoa</taxon>
        <taxon>Chordata</taxon>
        <taxon>Tunicata</taxon>
        <taxon>Ascidiacea</taxon>
        <taxon>Phlebobranchia</taxon>
        <taxon>Cionidae</taxon>
        <taxon>Ciona</taxon>
    </lineage>
</organism>
<dbReference type="OMA" id="MVMQVPN"/>
<evidence type="ECO:0000313" key="8">
    <source>
        <dbReference type="Proteomes" id="UP000007875"/>
    </source>
</evidence>
<accession>H2Z0U1</accession>
<dbReference type="GO" id="GO:0046872">
    <property type="term" value="F:metal ion binding"/>
    <property type="evidence" value="ECO:0007669"/>
    <property type="project" value="UniProtKB-KW"/>
</dbReference>
<dbReference type="InterPro" id="IPR036056">
    <property type="entry name" value="Fibrinogen-like_C"/>
</dbReference>
<keyword evidence="2" id="KW-0430">Lectin</keyword>
<dbReference type="Pfam" id="PF00147">
    <property type="entry name" value="Fibrinogen_C"/>
    <property type="match status" value="1"/>
</dbReference>
<dbReference type="InterPro" id="IPR014716">
    <property type="entry name" value="Fibrinogen_a/b/g_C_1"/>
</dbReference>
<evidence type="ECO:0000256" key="3">
    <source>
        <dbReference type="ARBA" id="ARBA00022837"/>
    </source>
</evidence>
<keyword evidence="3" id="KW-0106">Calcium</keyword>
<dbReference type="PROSITE" id="PS51406">
    <property type="entry name" value="FIBRINOGEN_C_2"/>
    <property type="match status" value="1"/>
</dbReference>
<proteinExistence type="predicted"/>
<dbReference type="PANTHER" id="PTHR16146:SF46">
    <property type="entry name" value="INTELECTIN-1A-RELATED"/>
    <property type="match status" value="1"/>
</dbReference>
<keyword evidence="4" id="KW-1015">Disulfide bond</keyword>
<dbReference type="GO" id="GO:0005615">
    <property type="term" value="C:extracellular space"/>
    <property type="evidence" value="ECO:0007669"/>
    <property type="project" value="TreeGrafter"/>
</dbReference>
<dbReference type="Ensembl" id="ENSCSAVT00000011334.1">
    <property type="protein sequence ID" value="ENSCSAVP00000011203.1"/>
    <property type="gene ID" value="ENSCSAVG00000006552.1"/>
</dbReference>
<dbReference type="eggNOG" id="ENOG502QU6C">
    <property type="taxonomic scope" value="Eukaryota"/>
</dbReference>
<reference evidence="8" key="1">
    <citation type="submission" date="2003-08" db="EMBL/GenBank/DDBJ databases">
        <authorList>
            <person name="Birren B."/>
            <person name="Nusbaum C."/>
            <person name="Abebe A."/>
            <person name="Abouelleil A."/>
            <person name="Adekoya E."/>
            <person name="Ait-zahra M."/>
            <person name="Allen N."/>
            <person name="Allen T."/>
            <person name="An P."/>
            <person name="Anderson M."/>
            <person name="Anderson S."/>
            <person name="Arachchi H."/>
            <person name="Armbruster J."/>
            <person name="Bachantsang P."/>
            <person name="Baldwin J."/>
            <person name="Barry A."/>
            <person name="Bayul T."/>
            <person name="Blitshsteyn B."/>
            <person name="Bloom T."/>
            <person name="Blye J."/>
            <person name="Boguslavskiy L."/>
            <person name="Borowsky M."/>
            <person name="Boukhgalter B."/>
            <person name="Brunache A."/>
            <person name="Butler J."/>
            <person name="Calixte N."/>
            <person name="Calvo S."/>
            <person name="Camarata J."/>
            <person name="Campo K."/>
            <person name="Chang J."/>
            <person name="Cheshatsang Y."/>
            <person name="Citroen M."/>
            <person name="Collymore A."/>
            <person name="Considine T."/>
            <person name="Cook A."/>
            <person name="Cooke P."/>
            <person name="Corum B."/>
            <person name="Cuomo C."/>
            <person name="David R."/>
            <person name="Dawoe T."/>
            <person name="Degray S."/>
            <person name="Dodge S."/>
            <person name="Dooley K."/>
            <person name="Dorje P."/>
            <person name="Dorjee K."/>
            <person name="Dorris L."/>
            <person name="Duffey N."/>
            <person name="Dupes A."/>
            <person name="Elkins T."/>
            <person name="Engels R."/>
            <person name="Erickson J."/>
            <person name="Farina A."/>
            <person name="Faro S."/>
            <person name="Ferreira P."/>
            <person name="Fischer H."/>
            <person name="Fitzgerald M."/>
            <person name="Foley K."/>
            <person name="Gage D."/>
            <person name="Galagan J."/>
            <person name="Gearin G."/>
            <person name="Gnerre S."/>
            <person name="Gnirke A."/>
            <person name="Goyette A."/>
            <person name="Graham J."/>
            <person name="Grandbois E."/>
            <person name="Gyaltsen K."/>
            <person name="Hafez N."/>
            <person name="Hagopian D."/>
            <person name="Hagos B."/>
            <person name="Hall J."/>
            <person name="Hatcher B."/>
            <person name="Heller A."/>
            <person name="Higgins H."/>
            <person name="Honan T."/>
            <person name="Horn A."/>
            <person name="Houde N."/>
            <person name="Hughes L."/>
            <person name="Hulme W."/>
            <person name="Husby E."/>
            <person name="Iliev I."/>
            <person name="Jaffe D."/>
            <person name="Jones C."/>
            <person name="Kamal M."/>
            <person name="Kamat A."/>
            <person name="Kamvysselis M."/>
            <person name="Karlsson E."/>
            <person name="Kells C."/>
            <person name="Kieu A."/>
            <person name="Kisner P."/>
            <person name="Kodira C."/>
            <person name="Kulbokas E."/>
            <person name="Labutti K."/>
            <person name="Lama D."/>
            <person name="Landers T."/>
            <person name="Leger J."/>
            <person name="Levine S."/>
            <person name="Lewis D."/>
            <person name="Lewis T."/>
            <person name="Lindblad-toh K."/>
            <person name="Liu X."/>
            <person name="Lokyitsang T."/>
            <person name="Lokyitsang Y."/>
            <person name="Lucien O."/>
            <person name="Lui A."/>
            <person name="Ma L.J."/>
            <person name="Mabbitt R."/>
            <person name="Macdonald J."/>
            <person name="Maclean C."/>
            <person name="Major J."/>
            <person name="Manning J."/>
            <person name="Marabella R."/>
            <person name="Maru K."/>
            <person name="Matthews C."/>
            <person name="Mauceli E."/>
            <person name="Mccarthy M."/>
            <person name="Mcdonough S."/>
            <person name="Mcghee T."/>
            <person name="Meldrim J."/>
            <person name="Meneus L."/>
            <person name="Mesirov J."/>
            <person name="Mihalev A."/>
            <person name="Mihova T."/>
            <person name="Mikkelsen T."/>
            <person name="Mlenga V."/>
            <person name="Moru K."/>
            <person name="Mozes J."/>
            <person name="Mulrain L."/>
            <person name="Munson G."/>
            <person name="Naylor J."/>
            <person name="Newes C."/>
            <person name="Nguyen C."/>
            <person name="Nguyen N."/>
            <person name="Nguyen T."/>
            <person name="Nicol R."/>
            <person name="Nielsen C."/>
            <person name="Nizzari M."/>
            <person name="Norbu C."/>
            <person name="Norbu N."/>
            <person name="O'donnell P."/>
            <person name="Okoawo O."/>
            <person name="O'leary S."/>
            <person name="Omotosho B."/>
            <person name="O'neill K."/>
            <person name="Osman S."/>
            <person name="Parker S."/>
            <person name="Perrin D."/>
            <person name="Phunkhang P."/>
            <person name="Piqani B."/>
            <person name="Purcell S."/>
            <person name="Rachupka T."/>
            <person name="Ramasamy U."/>
            <person name="Rameau R."/>
            <person name="Ray V."/>
            <person name="Raymond C."/>
            <person name="Retta R."/>
            <person name="Richardson S."/>
            <person name="Rise C."/>
            <person name="Rodriguez J."/>
            <person name="Rogers J."/>
            <person name="Rogov P."/>
            <person name="Rutman M."/>
            <person name="Schupbach R."/>
            <person name="Seaman C."/>
            <person name="Settipalli S."/>
            <person name="Sharpe T."/>
            <person name="Sheridan J."/>
            <person name="Sherpa N."/>
            <person name="Shi J."/>
            <person name="Smirnov S."/>
            <person name="Smith C."/>
            <person name="Sougnez C."/>
            <person name="Spencer B."/>
            <person name="Stalker J."/>
            <person name="Stange-thomann N."/>
            <person name="Stavropoulos S."/>
            <person name="Stetson K."/>
            <person name="Stone C."/>
            <person name="Stone S."/>
            <person name="Stubbs M."/>
            <person name="Talamas J."/>
            <person name="Tchuinga P."/>
            <person name="Tenzing P."/>
            <person name="Tesfaye S."/>
            <person name="Theodore J."/>
            <person name="Thoulutsang Y."/>
            <person name="Topham K."/>
            <person name="Towey S."/>
            <person name="Tsamla T."/>
            <person name="Tsomo N."/>
            <person name="Vallee D."/>
            <person name="Vassiliev H."/>
            <person name="Venkataraman V."/>
            <person name="Vinson J."/>
            <person name="Vo A."/>
            <person name="Wade C."/>
            <person name="Wang S."/>
            <person name="Wangchuk T."/>
            <person name="Wangdi T."/>
            <person name="Whittaker C."/>
            <person name="Wilkinson J."/>
            <person name="Wu Y."/>
            <person name="Wyman D."/>
            <person name="Yadav S."/>
            <person name="Yang S."/>
            <person name="Yang X."/>
            <person name="Yeager S."/>
            <person name="Yee E."/>
            <person name="Young G."/>
            <person name="Zainoun J."/>
            <person name="Zembeck L."/>
            <person name="Zimmer A."/>
            <person name="Zody M."/>
            <person name="Lander E."/>
        </authorList>
    </citation>
    <scope>NUCLEOTIDE SEQUENCE [LARGE SCALE GENOMIC DNA]</scope>
</reference>
<reference evidence="7" key="2">
    <citation type="submission" date="2025-08" db="UniProtKB">
        <authorList>
            <consortium name="Ensembl"/>
        </authorList>
    </citation>
    <scope>IDENTIFICATION</scope>
</reference>
<evidence type="ECO:0000256" key="1">
    <source>
        <dbReference type="ARBA" id="ARBA00022723"/>
    </source>
</evidence>
<dbReference type="PANTHER" id="PTHR16146">
    <property type="entry name" value="INTELECTIN"/>
    <property type="match status" value="1"/>
</dbReference>
<feature type="region of interest" description="Disordered" evidence="5">
    <location>
        <begin position="1"/>
        <end position="81"/>
    </location>
</feature>
<dbReference type="SUPFAM" id="SSF56496">
    <property type="entry name" value="Fibrinogen C-terminal domain-like"/>
    <property type="match status" value="1"/>
</dbReference>
<dbReference type="GeneTree" id="ENSGT00940000163443"/>
<dbReference type="GO" id="GO:0070492">
    <property type="term" value="F:oligosaccharide binding"/>
    <property type="evidence" value="ECO:0007669"/>
    <property type="project" value="TreeGrafter"/>
</dbReference>
<evidence type="ECO:0000256" key="5">
    <source>
        <dbReference type="SAM" id="MobiDB-lite"/>
    </source>
</evidence>
<evidence type="ECO:0000313" key="7">
    <source>
        <dbReference type="Ensembl" id="ENSCSAVP00000011203.1"/>
    </source>
</evidence>
<evidence type="ECO:0000259" key="6">
    <source>
        <dbReference type="PROSITE" id="PS51406"/>
    </source>
</evidence>
<dbReference type="AlphaFoldDB" id="H2Z0U1"/>
<keyword evidence="8" id="KW-1185">Reference proteome</keyword>
<sequence>MCQDSSSPTSSMMIQGPPPEGGKFYESIRGAKGEMGITGDFGPSGPPGPVGPPGLRGPAGSDADKEPASKPALSCREKRSSGTVQSGIYPVLPAGSNSPFQVYCDMTAAGGGWTLVASVHENNIKGKCTLGDNWSGIQGPTVIEAAPAWENYQTFGHPESATSSDYKSAAYFKTPAVDMMVMQVPNDVAMSEWDQQKISQVYTTNGFLSTYGGTLQALFSKYYPMKKKPELSVSQIPFVSVDTLLNTTSTIQALIPNFNNYNYDGTGNNQINDGGHDMFDSGNRVSFKVGSQPYKQITYEQMYSHVDSGVQVTSYKGYPFVMLMWIENIGGAIPTFGIKVNSGTGADGNGRYRSYSGTLTQGNLTCIYHAFCVYETSDPSIGELYFECHNPQAWMSVPPTQFTRESWGSSTDNLHNSVVSVGNPQNIMMGYMLLSRRVSNNQIDTDMFETALRKTMQLLLISLPKPRSFDCNRLNESVVVPVEYIRGNNDDVLNRIPAVERHKMSPGYIQLRALDINGNPFAFCPGIKTSGCSLSSLCVARAPSGVNSTVADFGSCGDFAGWDGAATDNPTTDSPDGMARALSDLKSSFLIFTR</sequence>
<keyword evidence="1" id="KW-0479">Metal-binding</keyword>